<name>A0ABQ6RDM3_9GAMM</name>
<gene>
    <name evidence="1" type="ORF">EU509_19845</name>
</gene>
<dbReference type="InterPro" id="IPR025660">
    <property type="entry name" value="Pept_his_AS"/>
</dbReference>
<dbReference type="Proteomes" id="UP000322915">
    <property type="component" value="Unassembled WGS sequence"/>
</dbReference>
<reference evidence="1 2" key="1">
    <citation type="submission" date="2019-01" db="EMBL/GenBank/DDBJ databases">
        <title>Genome sequences of marine Pseudoalteromonas species.</title>
        <authorList>
            <person name="Boraston A.B."/>
            <person name="Hehemann J.-H."/>
            <person name="Vickers C.J."/>
            <person name="Salama-Alber O."/>
            <person name="Abe K."/>
            <person name="Hettle A.J."/>
        </authorList>
    </citation>
    <scope>NUCLEOTIDE SEQUENCE [LARGE SCALE GENOMIC DNA]</scope>
    <source>
        <strain evidence="1 2">PS47</strain>
    </source>
</reference>
<proteinExistence type="predicted"/>
<evidence type="ECO:0000313" key="1">
    <source>
        <dbReference type="EMBL" id="KAA1150612.1"/>
    </source>
</evidence>
<dbReference type="PROSITE" id="PS00639">
    <property type="entry name" value="THIOL_PROTEASE_HIS"/>
    <property type="match status" value="1"/>
</dbReference>
<accession>A0ABQ6RDM3</accession>
<organism evidence="1 2">
    <name type="scientific">Pseudoalteromonas fuliginea</name>
    <dbReference type="NCBI Taxonomy" id="1872678"/>
    <lineage>
        <taxon>Bacteria</taxon>
        <taxon>Pseudomonadati</taxon>
        <taxon>Pseudomonadota</taxon>
        <taxon>Gammaproteobacteria</taxon>
        <taxon>Alteromonadales</taxon>
        <taxon>Pseudoalteromonadaceae</taxon>
        <taxon>Pseudoalteromonas</taxon>
    </lineage>
</organism>
<comment type="caution">
    <text evidence="1">The sequence shown here is derived from an EMBL/GenBank/DDBJ whole genome shotgun (WGS) entry which is preliminary data.</text>
</comment>
<protein>
    <submittedName>
        <fullName evidence="1">Uncharacterized protein</fullName>
    </submittedName>
</protein>
<sequence length="646" mass="74059">MVCENEYVDNGYFEDYLNYYVGCHETYPKYCSRIHFFTKKFGHDEFENALLLEPESTSKVLGEYLGFIVIKPIPMTFIGRTCLKALPQNESGYDKLINRNYKANLFGLELTVNSLAFQEQDQVVSACTSASIWCLLHGLKLKKIKSPAQITLAATEHTKIINTFPSIGLNPIEIERALEYFDLRQYTISPKGETKQDIEQLTSYVKTYIDSDIPLILGAECYSLSADNNYEKIGNHAVTIIGYGLNAGKLDKLIVHDDREGPYTTLNFIQNFDMGSNEKKTVLIENSQSNEIGRDEGSSCKEVLQYSSLIIATDPRVRINFNVISKTETKLKKLLEEHFSKVKEKDALPLVYASPTVETKTKLIRSSDYKQIIKHGTYLNKSELLTHNFPKFLWVIEFHIGNDSVFDLLFDSSSLPQGQAFICASYKQNYSEKMLRNLSKDYYNLELQERSEYRFRGADFLLQVLNKLKSTKNSFFSYHDEMFGRARMPKLIKPTEISNQQLNDSQTRLVLYNTQDNLAEDGVYRFNKLLTQQEVVEVRLEPACNKEYKVRKLIWIISEYGAVFIGKDSQETGHPTLTGAKPARIGGEFIEKIDCPGVVYVNNFSGRYSYNFGSKEERKKLLNNAMPKLTSILAHSNVQFRYDPRV</sequence>
<keyword evidence="2" id="KW-1185">Reference proteome</keyword>
<dbReference type="EMBL" id="SEUJ01000078">
    <property type="protein sequence ID" value="KAA1150612.1"/>
    <property type="molecule type" value="Genomic_DNA"/>
</dbReference>
<evidence type="ECO:0000313" key="2">
    <source>
        <dbReference type="Proteomes" id="UP000322915"/>
    </source>
</evidence>